<evidence type="ECO:0000313" key="23">
    <source>
        <dbReference type="EMBL" id="PQL95563.1"/>
    </source>
</evidence>
<feature type="transmembrane region" description="Helical" evidence="20">
    <location>
        <begin position="12"/>
        <end position="40"/>
    </location>
</feature>
<comment type="cofactor">
    <cofactor evidence="1">
        <name>heme b</name>
        <dbReference type="ChEBI" id="CHEBI:60344"/>
    </cofactor>
</comment>
<feature type="domain" description="Cytochrome c" evidence="22">
    <location>
        <begin position="549"/>
        <end position="682"/>
    </location>
</feature>
<dbReference type="AlphaFoldDB" id="A0A2S8AH02"/>
<dbReference type="GO" id="GO:0004129">
    <property type="term" value="F:cytochrome-c oxidase activity"/>
    <property type="evidence" value="ECO:0007669"/>
    <property type="project" value="UniProtKB-EC"/>
</dbReference>
<dbReference type="InterPro" id="IPR004677">
    <property type="entry name" value="Cyt_c_oxidase_cbb3_su1"/>
</dbReference>
<dbReference type="SUPFAM" id="SSF46626">
    <property type="entry name" value="Cytochrome c"/>
    <property type="match status" value="1"/>
</dbReference>
<keyword evidence="15" id="KW-0186">Copper</keyword>
<dbReference type="RefSeq" id="WP_105245635.1">
    <property type="nucleotide sequence ID" value="NZ_PSZM01000001.1"/>
</dbReference>
<evidence type="ECO:0000256" key="14">
    <source>
        <dbReference type="ARBA" id="ARBA00023004"/>
    </source>
</evidence>
<name>A0A2S8AH02_9FLAO</name>
<evidence type="ECO:0000256" key="13">
    <source>
        <dbReference type="ARBA" id="ARBA00022989"/>
    </source>
</evidence>
<dbReference type="PANTHER" id="PTHR10422">
    <property type="entry name" value="CYTOCHROME C OXIDASE SUBUNIT 1"/>
    <property type="match status" value="1"/>
</dbReference>
<comment type="subcellular location">
    <subcellularLocation>
        <location evidence="2">Cell membrane</location>
        <topology evidence="2">Multi-pass membrane protein</topology>
    </subcellularLocation>
</comment>
<accession>A0A2S8AH02</accession>
<dbReference type="NCBIfam" id="NF011055">
    <property type="entry name" value="PRK14487.1"/>
    <property type="match status" value="1"/>
</dbReference>
<feature type="binding site" evidence="18">
    <location>
        <position position="271"/>
    </location>
    <ligand>
        <name>Cu cation</name>
        <dbReference type="ChEBI" id="CHEBI:23378"/>
        <label>B</label>
    </ligand>
</feature>
<evidence type="ECO:0000256" key="16">
    <source>
        <dbReference type="ARBA" id="ARBA00023136"/>
    </source>
</evidence>
<feature type="transmembrane region" description="Helical" evidence="20">
    <location>
        <begin position="249"/>
        <end position="268"/>
    </location>
</feature>
<dbReference type="EMBL" id="PSZM01000001">
    <property type="protein sequence ID" value="PQL95563.1"/>
    <property type="molecule type" value="Genomic_DNA"/>
</dbReference>
<dbReference type="Pfam" id="PF02433">
    <property type="entry name" value="FixO"/>
    <property type="match status" value="1"/>
</dbReference>
<feature type="binding site" evidence="18">
    <location>
        <position position="272"/>
    </location>
    <ligand>
        <name>Cu cation</name>
        <dbReference type="ChEBI" id="CHEBI:23378"/>
        <label>B</label>
    </ligand>
</feature>
<keyword evidence="13 20" id="KW-1133">Transmembrane helix</keyword>
<dbReference type="Gene3D" id="1.10.760.10">
    <property type="entry name" value="Cytochrome c-like domain"/>
    <property type="match status" value="1"/>
</dbReference>
<feature type="binding site" description="axial binding residue" evidence="18">
    <location>
        <position position="361"/>
    </location>
    <ligand>
        <name>heme b</name>
        <dbReference type="ChEBI" id="CHEBI:60344"/>
        <label>1; low-spin</label>
    </ligand>
    <ligandPart>
        <name>Fe</name>
        <dbReference type="ChEBI" id="CHEBI:18248"/>
    </ligandPart>
</feature>
<feature type="transmembrane region" description="Helical" evidence="20">
    <location>
        <begin position="167"/>
        <end position="187"/>
    </location>
</feature>
<dbReference type="GO" id="GO:0015990">
    <property type="term" value="P:electron transport coupled proton transport"/>
    <property type="evidence" value="ECO:0007669"/>
    <property type="project" value="TreeGrafter"/>
</dbReference>
<evidence type="ECO:0000256" key="2">
    <source>
        <dbReference type="ARBA" id="ARBA00004651"/>
    </source>
</evidence>
<feature type="transmembrane region" description="Helical" evidence="20">
    <location>
        <begin position="510"/>
        <end position="533"/>
    </location>
</feature>
<feature type="transmembrane region" description="Helical" evidence="20">
    <location>
        <begin position="362"/>
        <end position="384"/>
    </location>
</feature>
<dbReference type="GO" id="GO:0009060">
    <property type="term" value="P:aerobic respiration"/>
    <property type="evidence" value="ECO:0007669"/>
    <property type="project" value="InterPro"/>
</dbReference>
<feature type="binding site" evidence="18">
    <location>
        <position position="221"/>
    </location>
    <ligand>
        <name>Cu cation</name>
        <dbReference type="ChEBI" id="CHEBI:23378"/>
        <label>B</label>
    </ligand>
</feature>
<dbReference type="PROSITE" id="PS00077">
    <property type="entry name" value="COX1_CUB"/>
    <property type="match status" value="1"/>
</dbReference>
<dbReference type="InterPro" id="IPR036927">
    <property type="entry name" value="Cyt_c_oxase-like_su1_sf"/>
</dbReference>
<evidence type="ECO:0000256" key="9">
    <source>
        <dbReference type="ARBA" id="ARBA00022692"/>
    </source>
</evidence>
<comment type="caution">
    <text evidence="23">The sequence shown here is derived from an EMBL/GenBank/DDBJ whole genome shotgun (WGS) entry which is preliminary data.</text>
</comment>
<feature type="transmembrane region" description="Helical" evidence="20">
    <location>
        <begin position="396"/>
        <end position="414"/>
    </location>
</feature>
<dbReference type="GO" id="GO:0022904">
    <property type="term" value="P:respiratory electron transport chain"/>
    <property type="evidence" value="ECO:0007669"/>
    <property type="project" value="TreeGrafter"/>
</dbReference>
<comment type="catalytic activity">
    <reaction evidence="17">
        <text>4 Fe(II)-[cytochrome c] + O2 + 8 H(+)(in) = 4 Fe(III)-[cytochrome c] + 2 H2O + 4 H(+)(out)</text>
        <dbReference type="Rhea" id="RHEA:11436"/>
        <dbReference type="Rhea" id="RHEA-COMP:10350"/>
        <dbReference type="Rhea" id="RHEA-COMP:14399"/>
        <dbReference type="ChEBI" id="CHEBI:15377"/>
        <dbReference type="ChEBI" id="CHEBI:15378"/>
        <dbReference type="ChEBI" id="CHEBI:15379"/>
        <dbReference type="ChEBI" id="CHEBI:29033"/>
        <dbReference type="ChEBI" id="CHEBI:29034"/>
        <dbReference type="EC" id="7.1.1.9"/>
    </reaction>
</comment>
<dbReference type="Gene3D" id="1.20.210.10">
    <property type="entry name" value="Cytochrome c oxidase-like, subunit I domain"/>
    <property type="match status" value="1"/>
</dbReference>
<dbReference type="GO" id="GO:0005886">
    <property type="term" value="C:plasma membrane"/>
    <property type="evidence" value="ECO:0007669"/>
    <property type="project" value="UniProtKB-SubCell"/>
</dbReference>
<evidence type="ECO:0000313" key="24">
    <source>
        <dbReference type="Proteomes" id="UP000238042"/>
    </source>
</evidence>
<gene>
    <name evidence="23" type="ORF">C4S77_01855</name>
</gene>
<feature type="transmembrane region" description="Helical" evidence="20">
    <location>
        <begin position="74"/>
        <end position="91"/>
    </location>
</feature>
<dbReference type="Pfam" id="PF00115">
    <property type="entry name" value="COX1"/>
    <property type="match status" value="1"/>
</dbReference>
<keyword evidence="5 19" id="KW-0813">Transport</keyword>
<dbReference type="InterPro" id="IPR000883">
    <property type="entry name" value="Cyt_C_Oxase_1"/>
</dbReference>
<keyword evidence="9 19" id="KW-0812">Transmembrane</keyword>
<feature type="transmembrane region" description="Helical" evidence="20">
    <location>
        <begin position="103"/>
        <end position="126"/>
    </location>
</feature>
<keyword evidence="7 18" id="KW-0349">Heme</keyword>
<evidence type="ECO:0000259" key="21">
    <source>
        <dbReference type="PROSITE" id="PS50855"/>
    </source>
</evidence>
<evidence type="ECO:0000259" key="22">
    <source>
        <dbReference type="PROSITE" id="PS51007"/>
    </source>
</evidence>
<keyword evidence="14 18" id="KW-0408">Iron</keyword>
<feature type="transmembrane region" description="Helical" evidence="20">
    <location>
        <begin position="138"/>
        <end position="160"/>
    </location>
</feature>
<sequence>METQKFSYDNKIVKAFAYATIFWAIIGFIVGLTVALLLFFPSLPEVFFGNDGMDLAKSQGFLGYGRLRMLHTSAVIYAFVGNGFFTGFYYSAQRLLKTRTNDLISWIHFWGWQIIIVLVAVTFLMGINTSKEYAEHEWPIDILVAVIWILFGLNMFIAIAKRRVGHMYVALWFYIATWIGITLLWVFNNLEIPLDGNILHPKSYSLYSGVQDALVQWWFGHNAVAFFLTTPILGLMYYYLPKAANRPVFSYKLSIIHFWSLIFVYMWAGPHHLLYTSLPGWTQMLGTAFSIMLLAPSWGGMLNGLLTLRGAWDKVREDPVLKMFVVAVTCYGMATFEGPILATKTLNKIGHFTDWIIAHVHVGALGWNGMMIFGMLYFIIPRIFRTKLYSVKLANWHFWLATLGIVLYAVPLYMSGFTQGLMWKQFNPDGTLVTKNFLETVTALRNFYIFRFVGGSLYLCGGILLAFNIIATVRKGKFLANEDAEAPALKLSPKKGTNEKTHSWLERMPLYFIILAFIALATGGAIEILPTIFVKSNIPQISSVKPYTPLELEGRDLYIREGCNACHSQMIRPFRDEVVRYGEYSKAGEYVYDRPFLWGSKRTGPDLHREGGKNPSSWHFTHMLDPRSTSPGSIMPRYPWLIYNKLDVSKTKEKLELMKNWFGVEYSDGDIKNYQANMSAQAKKIVSDIFTSSPDYKKSYDASLAEAKKEGKEFVPLEKREIIALIAYLQRLGTDIKKTQIQTASN</sequence>
<comment type="pathway">
    <text evidence="3">Energy metabolism; oxidative phosphorylation.</text>
</comment>
<evidence type="ECO:0000256" key="12">
    <source>
        <dbReference type="ARBA" id="ARBA00022982"/>
    </source>
</evidence>
<evidence type="ECO:0000256" key="6">
    <source>
        <dbReference type="ARBA" id="ARBA00022475"/>
    </source>
</evidence>
<keyword evidence="16 20" id="KW-0472">Membrane</keyword>
<dbReference type="InterPro" id="IPR023615">
    <property type="entry name" value="Cyt_c_Oxase_su1_BS"/>
</dbReference>
<dbReference type="InterPro" id="IPR003468">
    <property type="entry name" value="Cyt_c_oxidase_monohaem-su/FixO"/>
</dbReference>
<dbReference type="PANTHER" id="PTHR10422:SF29">
    <property type="entry name" value="CYTOCHROME C OXIDASE SUBUNIT 1 HOMOLOG, BACTEROID"/>
    <property type="match status" value="1"/>
</dbReference>
<dbReference type="InterPro" id="IPR036909">
    <property type="entry name" value="Cyt_c-like_dom_sf"/>
</dbReference>
<dbReference type="EC" id="7.1.1.9" evidence="4"/>
<evidence type="ECO:0000256" key="17">
    <source>
        <dbReference type="ARBA" id="ARBA00047816"/>
    </source>
</evidence>
<evidence type="ECO:0000256" key="4">
    <source>
        <dbReference type="ARBA" id="ARBA00012949"/>
    </source>
</evidence>
<dbReference type="InterPro" id="IPR023616">
    <property type="entry name" value="Cyt_c_oxase-like_su1_dom"/>
</dbReference>
<feature type="transmembrane region" description="Helical" evidence="20">
    <location>
        <begin position="288"/>
        <end position="308"/>
    </location>
</feature>
<dbReference type="Proteomes" id="UP000238042">
    <property type="component" value="Unassembled WGS sequence"/>
</dbReference>
<evidence type="ECO:0000256" key="18">
    <source>
        <dbReference type="PIRSR" id="PIRSR604677-50"/>
    </source>
</evidence>
<feature type="transmembrane region" description="Helical" evidence="20">
    <location>
        <begin position="448"/>
        <end position="471"/>
    </location>
</feature>
<evidence type="ECO:0000256" key="1">
    <source>
        <dbReference type="ARBA" id="ARBA00001970"/>
    </source>
</evidence>
<keyword evidence="8 19" id="KW-0679">Respiratory chain</keyword>
<protein>
    <recommendedName>
        <fullName evidence="4">cytochrome-c oxidase</fullName>
        <ecNumber evidence="4">7.1.1.9</ecNumber>
    </recommendedName>
</protein>
<keyword evidence="11" id="KW-1278">Translocase</keyword>
<dbReference type="InterPro" id="IPR009056">
    <property type="entry name" value="Cyt_c-like_dom"/>
</dbReference>
<comment type="cofactor">
    <cofactor evidence="18">
        <name>Cu(2+)</name>
        <dbReference type="ChEBI" id="CHEBI:29036"/>
    </cofactor>
    <text evidence="18">Binds 1 copper ion per subunit, denoted as copper B.</text>
</comment>
<evidence type="ECO:0000256" key="11">
    <source>
        <dbReference type="ARBA" id="ARBA00022967"/>
    </source>
</evidence>
<dbReference type="NCBIfam" id="TIGR00780">
    <property type="entry name" value="ccoN"/>
    <property type="match status" value="1"/>
</dbReference>
<keyword evidence="6" id="KW-1003">Cell membrane</keyword>
<dbReference type="NCBIfam" id="NF011053">
    <property type="entry name" value="PRK14485.1"/>
    <property type="match status" value="1"/>
</dbReference>
<feature type="transmembrane region" description="Helical" evidence="20">
    <location>
        <begin position="320"/>
        <end position="342"/>
    </location>
</feature>
<dbReference type="PROSITE" id="PS51007">
    <property type="entry name" value="CYTC"/>
    <property type="match status" value="1"/>
</dbReference>
<evidence type="ECO:0000256" key="15">
    <source>
        <dbReference type="ARBA" id="ARBA00023008"/>
    </source>
</evidence>
<dbReference type="NCBIfam" id="TIGR00781">
    <property type="entry name" value="ccoO"/>
    <property type="match status" value="1"/>
</dbReference>
<evidence type="ECO:0000256" key="19">
    <source>
        <dbReference type="RuleBase" id="RU000370"/>
    </source>
</evidence>
<proteinExistence type="inferred from homology"/>
<dbReference type="PROSITE" id="PS50855">
    <property type="entry name" value="COX1"/>
    <property type="match status" value="1"/>
</dbReference>
<evidence type="ECO:0000256" key="7">
    <source>
        <dbReference type="ARBA" id="ARBA00022617"/>
    </source>
</evidence>
<dbReference type="OrthoDB" id="9806838at2"/>
<dbReference type="GO" id="GO:0020037">
    <property type="term" value="F:heme binding"/>
    <property type="evidence" value="ECO:0007669"/>
    <property type="project" value="InterPro"/>
</dbReference>
<organism evidence="23 24">
    <name type="scientific">Apibacter adventoris</name>
    <dbReference type="NCBI Taxonomy" id="1679466"/>
    <lineage>
        <taxon>Bacteria</taxon>
        <taxon>Pseudomonadati</taxon>
        <taxon>Bacteroidota</taxon>
        <taxon>Flavobacteriia</taxon>
        <taxon>Flavobacteriales</taxon>
        <taxon>Weeksellaceae</taxon>
        <taxon>Apibacter</taxon>
    </lineage>
</organism>
<feature type="transmembrane region" description="Helical" evidence="20">
    <location>
        <begin position="217"/>
        <end position="240"/>
    </location>
</feature>
<dbReference type="SUPFAM" id="SSF81442">
    <property type="entry name" value="Cytochrome c oxidase subunit I-like"/>
    <property type="match status" value="1"/>
</dbReference>
<feature type="domain" description="Cytochrome oxidase subunit I profile" evidence="21">
    <location>
        <begin position="217"/>
        <end position="512"/>
    </location>
</feature>
<feature type="binding site" description="axial binding residue" evidence="18">
    <location>
        <position position="71"/>
    </location>
    <ligand>
        <name>heme b</name>
        <dbReference type="ChEBI" id="CHEBI:60344"/>
        <label>1; low-spin</label>
    </ligand>
    <ligandPart>
        <name>Fe</name>
        <dbReference type="ChEBI" id="CHEBI:18248"/>
    </ligandPart>
</feature>
<keyword evidence="24" id="KW-1185">Reference proteome</keyword>
<evidence type="ECO:0000256" key="5">
    <source>
        <dbReference type="ARBA" id="ARBA00022448"/>
    </source>
</evidence>
<evidence type="ECO:0000256" key="8">
    <source>
        <dbReference type="ARBA" id="ARBA00022660"/>
    </source>
</evidence>
<feature type="binding site" description="axial binding residue" evidence="18">
    <location>
        <position position="359"/>
    </location>
    <ligand>
        <name>heme b</name>
        <dbReference type="ChEBI" id="CHEBI:60344"/>
        <label>2; high-spin</label>
    </ligand>
    <ligandPart>
        <name>Fe</name>
        <dbReference type="ChEBI" id="CHEBI:18248"/>
    </ligandPart>
</feature>
<evidence type="ECO:0000256" key="20">
    <source>
        <dbReference type="SAM" id="Phobius"/>
    </source>
</evidence>
<evidence type="ECO:0000256" key="3">
    <source>
        <dbReference type="ARBA" id="ARBA00004673"/>
    </source>
</evidence>
<dbReference type="GO" id="GO:0046872">
    <property type="term" value="F:metal ion binding"/>
    <property type="evidence" value="ECO:0007669"/>
    <property type="project" value="UniProtKB-KW"/>
</dbReference>
<keyword evidence="10 18" id="KW-0479">Metal-binding</keyword>
<evidence type="ECO:0000256" key="10">
    <source>
        <dbReference type="ARBA" id="ARBA00022723"/>
    </source>
</evidence>
<comment type="similarity">
    <text evidence="19">Belongs to the heme-copper respiratory oxidase family.</text>
</comment>
<comment type="cofactor">
    <cofactor evidence="18">
        <name>heme</name>
        <dbReference type="ChEBI" id="CHEBI:30413"/>
    </cofactor>
    <text evidence="18">Binds 2 heme groups per subunit, denoted as high- and low-spin.</text>
</comment>
<reference evidence="23 24" key="1">
    <citation type="submission" date="2018-02" db="EMBL/GenBank/DDBJ databases">
        <title>Genome sequences of Apibacter spp., gut symbionts of Asian honey bees.</title>
        <authorList>
            <person name="Kwong W.K."/>
            <person name="Steele M.I."/>
            <person name="Moran N.A."/>
        </authorList>
    </citation>
    <scope>NUCLEOTIDE SEQUENCE [LARGE SCALE GENOMIC DNA]</scope>
    <source>
        <strain evidence="24">wkB301</strain>
    </source>
</reference>
<keyword evidence="12 19" id="KW-0249">Electron transport</keyword>